<evidence type="ECO:0000256" key="4">
    <source>
        <dbReference type="ARBA" id="ARBA00022927"/>
    </source>
</evidence>
<keyword evidence="4" id="KW-0653">Protein transport</keyword>
<feature type="region of interest" description="Disordered" evidence="8">
    <location>
        <begin position="171"/>
        <end position="190"/>
    </location>
</feature>
<dbReference type="Gene3D" id="1.20.5.3310">
    <property type="match status" value="1"/>
</dbReference>
<evidence type="ECO:0000313" key="10">
    <source>
        <dbReference type="EMBL" id="MBB6048528.1"/>
    </source>
</evidence>
<evidence type="ECO:0000256" key="9">
    <source>
        <dbReference type="SAM" id="Phobius"/>
    </source>
</evidence>
<evidence type="ECO:0000256" key="2">
    <source>
        <dbReference type="ARBA" id="ARBA00022448"/>
    </source>
</evidence>
<reference evidence="10 11" key="1">
    <citation type="submission" date="2020-08" db="EMBL/GenBank/DDBJ databases">
        <title>Genomic Encyclopedia of Type Strains, Phase IV (KMG-IV): sequencing the most valuable type-strain genomes for metagenomic binning, comparative biology and taxonomic classification.</title>
        <authorList>
            <person name="Goeker M."/>
        </authorList>
    </citation>
    <scope>NUCLEOTIDE SEQUENCE [LARGE SCALE GENOMIC DNA]</scope>
    <source>
        <strain evidence="10 11">DSM 23562</strain>
    </source>
</reference>
<evidence type="ECO:0000256" key="5">
    <source>
        <dbReference type="ARBA" id="ARBA00022989"/>
    </source>
</evidence>
<comment type="caution">
    <text evidence="10">The sequence shown here is derived from an EMBL/GenBank/DDBJ whole genome shotgun (WGS) entry which is preliminary data.</text>
</comment>
<dbReference type="AlphaFoldDB" id="A0A7W9W4H9"/>
<feature type="compositionally biased region" description="Basic and acidic residues" evidence="8">
    <location>
        <begin position="56"/>
        <end position="65"/>
    </location>
</feature>
<dbReference type="Pfam" id="PF02416">
    <property type="entry name" value="TatA_B_E"/>
    <property type="match status" value="1"/>
</dbReference>
<keyword evidence="7 9" id="KW-0472">Membrane</keyword>
<keyword evidence="6" id="KW-0811">Translocation</keyword>
<dbReference type="GO" id="GO:0016020">
    <property type="term" value="C:membrane"/>
    <property type="evidence" value="ECO:0007669"/>
    <property type="project" value="UniProtKB-ARBA"/>
</dbReference>
<feature type="transmembrane region" description="Helical" evidence="9">
    <location>
        <begin position="6"/>
        <end position="24"/>
    </location>
</feature>
<organism evidence="10 11">
    <name type="scientific">Armatimonas rosea</name>
    <dbReference type="NCBI Taxonomy" id="685828"/>
    <lineage>
        <taxon>Bacteria</taxon>
        <taxon>Bacillati</taxon>
        <taxon>Armatimonadota</taxon>
        <taxon>Armatimonadia</taxon>
        <taxon>Armatimonadales</taxon>
        <taxon>Armatimonadaceae</taxon>
        <taxon>Armatimonas</taxon>
    </lineage>
</organism>
<dbReference type="RefSeq" id="WP_184192169.1">
    <property type="nucleotide sequence ID" value="NZ_JACHGW010000001.1"/>
</dbReference>
<dbReference type="PRINTS" id="PR01506">
    <property type="entry name" value="TATBPROTEIN"/>
</dbReference>
<dbReference type="InterPro" id="IPR003369">
    <property type="entry name" value="TatA/B/E"/>
</dbReference>
<comment type="subcellular location">
    <subcellularLocation>
        <location evidence="1">Membrane</location>
        <topology evidence="1">Single-pass membrane protein</topology>
    </subcellularLocation>
</comment>
<dbReference type="PANTHER" id="PTHR42982:SF1">
    <property type="entry name" value="SEC-INDEPENDENT PROTEIN TRANSLOCASE PROTEIN TATA"/>
    <property type="match status" value="1"/>
</dbReference>
<evidence type="ECO:0000256" key="6">
    <source>
        <dbReference type="ARBA" id="ARBA00023010"/>
    </source>
</evidence>
<evidence type="ECO:0000256" key="8">
    <source>
        <dbReference type="SAM" id="MobiDB-lite"/>
    </source>
</evidence>
<dbReference type="PANTHER" id="PTHR42982">
    <property type="entry name" value="SEC-INDEPENDENT PROTEIN TRANSLOCASE PROTEIN TATA"/>
    <property type="match status" value="1"/>
</dbReference>
<protein>
    <submittedName>
        <fullName evidence="10">TatA/E family protein of Tat protein translocase</fullName>
    </submittedName>
</protein>
<keyword evidence="2" id="KW-0813">Transport</keyword>
<proteinExistence type="predicted"/>
<evidence type="ECO:0000313" key="11">
    <source>
        <dbReference type="Proteomes" id="UP000520814"/>
    </source>
</evidence>
<gene>
    <name evidence="10" type="ORF">HNQ39_000290</name>
</gene>
<sequence>MYTLAYLGMQNIVIILVIALLIFGPQKVPELARQIGGALRDLKKMSNEVQSAFDLDDHSSYDRYEPPTYEYTPPVSTSYGHEPLDQYGMPAATEHPAIEAGEPALVATDEHATSELHANPELDTTPELHATVEHTADLPALSPTVEEAAVAVTHTEVAAVVETVDTKVSPQAETEITTHTTSADIETKSA</sequence>
<keyword evidence="5 9" id="KW-1133">Transmembrane helix</keyword>
<dbReference type="GO" id="GO:0015031">
    <property type="term" value="P:protein transport"/>
    <property type="evidence" value="ECO:0007669"/>
    <property type="project" value="UniProtKB-KW"/>
</dbReference>
<dbReference type="Proteomes" id="UP000520814">
    <property type="component" value="Unassembled WGS sequence"/>
</dbReference>
<keyword evidence="3 9" id="KW-0812">Transmembrane</keyword>
<feature type="compositionally biased region" description="Polar residues" evidence="8">
    <location>
        <begin position="171"/>
        <end position="184"/>
    </location>
</feature>
<evidence type="ECO:0000256" key="1">
    <source>
        <dbReference type="ARBA" id="ARBA00004167"/>
    </source>
</evidence>
<keyword evidence="11" id="KW-1185">Reference proteome</keyword>
<name>A0A7W9W4H9_ARMRO</name>
<feature type="compositionally biased region" description="Low complexity" evidence="8">
    <location>
        <begin position="66"/>
        <end position="76"/>
    </location>
</feature>
<dbReference type="EMBL" id="JACHGW010000001">
    <property type="protein sequence ID" value="MBB6048528.1"/>
    <property type="molecule type" value="Genomic_DNA"/>
</dbReference>
<accession>A0A7W9W4H9</accession>
<feature type="region of interest" description="Disordered" evidence="8">
    <location>
        <begin position="56"/>
        <end position="76"/>
    </location>
</feature>
<evidence type="ECO:0000256" key="3">
    <source>
        <dbReference type="ARBA" id="ARBA00022692"/>
    </source>
</evidence>
<evidence type="ECO:0000256" key="7">
    <source>
        <dbReference type="ARBA" id="ARBA00023136"/>
    </source>
</evidence>